<comment type="similarity">
    <text evidence="2">Belongs to the CENP-C/MIF2 family.</text>
</comment>
<accession>A0A397J333</accession>
<dbReference type="EMBL" id="PQFF01000097">
    <property type="protein sequence ID" value="RHZ82715.1"/>
    <property type="molecule type" value="Genomic_DNA"/>
</dbReference>
<evidence type="ECO:0000256" key="3">
    <source>
        <dbReference type="ARBA" id="ARBA00023125"/>
    </source>
</evidence>
<evidence type="ECO:0000256" key="7">
    <source>
        <dbReference type="SAM" id="MobiDB-lite"/>
    </source>
</evidence>
<dbReference type="Pfam" id="PF15624">
    <property type="entry name" value="Mif2_N"/>
    <property type="match status" value="1"/>
</dbReference>
<dbReference type="GO" id="GO:0000776">
    <property type="term" value="C:kinetochore"/>
    <property type="evidence" value="ECO:0007669"/>
    <property type="project" value="InterPro"/>
</dbReference>
<dbReference type="GO" id="GO:0019237">
    <property type="term" value="F:centromeric DNA binding"/>
    <property type="evidence" value="ECO:0007669"/>
    <property type="project" value="InterPro"/>
</dbReference>
<dbReference type="Gene3D" id="2.60.120.10">
    <property type="entry name" value="Jelly Rolls"/>
    <property type="match status" value="1"/>
</dbReference>
<feature type="region of interest" description="Disordered" evidence="7">
    <location>
        <begin position="286"/>
        <end position="410"/>
    </location>
</feature>
<evidence type="ECO:0000259" key="8">
    <source>
        <dbReference type="Pfam" id="PF11699"/>
    </source>
</evidence>
<organism evidence="10 11">
    <name type="scientific">Diversispora epigaea</name>
    <dbReference type="NCBI Taxonomy" id="1348612"/>
    <lineage>
        <taxon>Eukaryota</taxon>
        <taxon>Fungi</taxon>
        <taxon>Fungi incertae sedis</taxon>
        <taxon>Mucoromycota</taxon>
        <taxon>Glomeromycotina</taxon>
        <taxon>Glomeromycetes</taxon>
        <taxon>Diversisporales</taxon>
        <taxon>Diversisporaceae</taxon>
        <taxon>Diversispora</taxon>
    </lineage>
</organism>
<feature type="region of interest" description="Disordered" evidence="7">
    <location>
        <begin position="457"/>
        <end position="491"/>
    </location>
</feature>
<feature type="domain" description="Mif2 N-terminal" evidence="9">
    <location>
        <begin position="14"/>
        <end position="87"/>
    </location>
</feature>
<feature type="domain" description="Mif2/CENP-C cupin" evidence="8">
    <location>
        <begin position="535"/>
        <end position="619"/>
    </location>
</feature>
<dbReference type="STRING" id="1348612.A0A397J333"/>
<feature type="compositionally biased region" description="Acidic residues" evidence="7">
    <location>
        <begin position="353"/>
        <end position="362"/>
    </location>
</feature>
<dbReference type="GO" id="GO:0051455">
    <property type="term" value="P:spindle attachment to meiosis I kinetochore"/>
    <property type="evidence" value="ECO:0007669"/>
    <property type="project" value="TreeGrafter"/>
</dbReference>
<dbReference type="InterPro" id="IPR028929">
    <property type="entry name" value="Mif2_N"/>
</dbReference>
<dbReference type="InterPro" id="IPR025974">
    <property type="entry name" value="Mif2/CENP-C_cupin"/>
</dbReference>
<feature type="compositionally biased region" description="Basic and acidic residues" evidence="7">
    <location>
        <begin position="457"/>
        <end position="477"/>
    </location>
</feature>
<proteinExistence type="inferred from homology"/>
<keyword evidence="11" id="KW-1185">Reference proteome</keyword>
<dbReference type="GO" id="GO:0051382">
    <property type="term" value="P:kinetochore assembly"/>
    <property type="evidence" value="ECO:0007669"/>
    <property type="project" value="InterPro"/>
</dbReference>
<dbReference type="Proteomes" id="UP000266861">
    <property type="component" value="Unassembled WGS sequence"/>
</dbReference>
<comment type="subcellular location">
    <subcellularLocation>
        <location evidence="1">Nucleus</location>
    </subcellularLocation>
</comment>
<sequence>METDKKCKGRPNKFTEIGLRGRKTGVAASQEVLKDLNGLDNIDSFFASVINSEGLNNSNNDTERASMSSMSLVNSSQGSQDPQQNMTTFSHNEDSQKTSLFSNLLPSISTNNEGIHKKNSLIVDSQPNKLPYISLTSIDNEDSQPNKLRHSSHIIDNEDYVSNLNDLYDELEQSDFELNGGPSKKIPREDIITLDDREVTHSNDNHESSPLQPAQGADVVPALIRDDEYKEDSAGSEIVRDDPNVPIINELSKPSKPPKYKRKKERVKLIATVDDDLYMTFKTITIPSKDGENSGNSTKQDNEGNKKSGGGKKASKPRNPQPFKASRYNSVRNINNARKSNKNDKEPLHVESDNEIDEQPSDDDAKKNKNTSRKRNRTTDSDSDSEKDRDDREENAHSSQSSKNRTIRSFLGGVSRNEVIENEEGGLRRSKRQRVKPLEFWRNERLVYRPHKTEIVRIPNKDTDTEPKKRKRDESKNNTKRSTLRKEDSDDTITNNKAKYEGEVNVWGTNDKISTQLVYESNMIKPSLIENNEYKHAKTFGEGDFFTSGFIAIPKGCEKPIKNSNASALVFVVMKGPVIFTIDEKSFVVKEGGEFFVPRGNDYGIKNSGRCEARLFYAQAQV</sequence>
<evidence type="ECO:0000259" key="9">
    <source>
        <dbReference type="Pfam" id="PF15624"/>
    </source>
</evidence>
<protein>
    <recommendedName>
        <fullName evidence="6">CENP-C homolog</fullName>
    </recommendedName>
</protein>
<evidence type="ECO:0000256" key="5">
    <source>
        <dbReference type="ARBA" id="ARBA00057947"/>
    </source>
</evidence>
<feature type="compositionally biased region" description="Basic and acidic residues" evidence="7">
    <location>
        <begin position="377"/>
        <end position="396"/>
    </location>
</feature>
<comment type="function">
    <text evidence="5">Component of the kinetochore, a multiprotein complex that assembles on centromeric DNA and attaches chromosomes to spindle microtubules, mediating chromosome segregation and sister chromatid segregation during meiosis and mitosis. Component of the inner kinetochore constitutive centromere-associated network (CCAN), which serves as a structural platform for outer kinetochore assembly.</text>
</comment>
<evidence type="ECO:0000256" key="4">
    <source>
        <dbReference type="ARBA" id="ARBA00023242"/>
    </source>
</evidence>
<dbReference type="OrthoDB" id="1939643at2759"/>
<keyword evidence="4" id="KW-0539">Nucleus</keyword>
<evidence type="ECO:0000256" key="1">
    <source>
        <dbReference type="ARBA" id="ARBA00004123"/>
    </source>
</evidence>
<dbReference type="InterPro" id="IPR014710">
    <property type="entry name" value="RmlC-like_jellyroll"/>
</dbReference>
<reference evidence="10 11" key="1">
    <citation type="submission" date="2018-08" db="EMBL/GenBank/DDBJ databases">
        <title>Genome and evolution of the arbuscular mycorrhizal fungus Diversispora epigaea (formerly Glomus versiforme) and its bacterial endosymbionts.</title>
        <authorList>
            <person name="Sun X."/>
            <person name="Fei Z."/>
            <person name="Harrison M."/>
        </authorList>
    </citation>
    <scope>NUCLEOTIDE SEQUENCE [LARGE SCALE GENOMIC DNA]</scope>
    <source>
        <strain evidence="10 11">IT104</strain>
    </source>
</reference>
<evidence type="ECO:0000256" key="6">
    <source>
        <dbReference type="ARBA" id="ARBA00075033"/>
    </source>
</evidence>
<gene>
    <name evidence="10" type="ORF">Glove_104g27</name>
</gene>
<evidence type="ECO:0000313" key="10">
    <source>
        <dbReference type="EMBL" id="RHZ82715.1"/>
    </source>
</evidence>
<dbReference type="PANTHER" id="PTHR16684:SF11">
    <property type="entry name" value="CENTROMERE PROTEIN C"/>
    <property type="match status" value="1"/>
</dbReference>
<comment type="caution">
    <text evidence="10">The sequence shown here is derived from an EMBL/GenBank/DDBJ whole genome shotgun (WGS) entry which is preliminary data.</text>
</comment>
<dbReference type="InterPro" id="IPR011051">
    <property type="entry name" value="RmlC_Cupin_sf"/>
</dbReference>
<dbReference type="GO" id="GO:0051315">
    <property type="term" value="P:attachment of mitotic spindle microtubules to kinetochore"/>
    <property type="evidence" value="ECO:0007669"/>
    <property type="project" value="TreeGrafter"/>
</dbReference>
<feature type="compositionally biased region" description="Polar residues" evidence="7">
    <location>
        <begin position="327"/>
        <end position="338"/>
    </location>
</feature>
<dbReference type="PANTHER" id="PTHR16684">
    <property type="entry name" value="CENTROMERE PROTEIN C"/>
    <property type="match status" value="1"/>
</dbReference>
<dbReference type="AlphaFoldDB" id="A0A397J333"/>
<dbReference type="Pfam" id="PF11699">
    <property type="entry name" value="CENP-C_C"/>
    <property type="match status" value="1"/>
</dbReference>
<feature type="compositionally biased region" description="Basic and acidic residues" evidence="7">
    <location>
        <begin position="341"/>
        <end position="352"/>
    </location>
</feature>
<evidence type="ECO:0000313" key="11">
    <source>
        <dbReference type="Proteomes" id="UP000266861"/>
    </source>
</evidence>
<feature type="compositionally biased region" description="Basic and acidic residues" evidence="7">
    <location>
        <begin position="229"/>
        <end position="243"/>
    </location>
</feature>
<dbReference type="FunFam" id="2.60.120.10:FF:000033">
    <property type="entry name" value="Centromere protein C 1"/>
    <property type="match status" value="1"/>
</dbReference>
<name>A0A397J333_9GLOM</name>
<dbReference type="InterPro" id="IPR028386">
    <property type="entry name" value="CENP-C/Mif2/cnp3"/>
</dbReference>
<dbReference type="GO" id="GO:0005634">
    <property type="term" value="C:nucleus"/>
    <property type="evidence" value="ECO:0007669"/>
    <property type="project" value="UniProtKB-SubCell"/>
</dbReference>
<keyword evidence="3" id="KW-0238">DNA-binding</keyword>
<evidence type="ECO:0000256" key="2">
    <source>
        <dbReference type="ARBA" id="ARBA00010291"/>
    </source>
</evidence>
<dbReference type="SUPFAM" id="SSF51182">
    <property type="entry name" value="RmlC-like cupins"/>
    <property type="match status" value="1"/>
</dbReference>
<feature type="region of interest" description="Disordered" evidence="7">
    <location>
        <begin position="229"/>
        <end position="264"/>
    </location>
</feature>